<dbReference type="Gene3D" id="3.30.700.10">
    <property type="entry name" value="Glycoprotein, Type 4 Pilin"/>
    <property type="match status" value="1"/>
</dbReference>
<keyword evidence="1" id="KW-0472">Membrane</keyword>
<feature type="transmembrane region" description="Helical" evidence="1">
    <location>
        <begin position="12"/>
        <end position="40"/>
    </location>
</feature>
<dbReference type="EMBL" id="CP036425">
    <property type="protein sequence ID" value="QDU33929.1"/>
    <property type="molecule type" value="Genomic_DNA"/>
</dbReference>
<dbReference type="InterPro" id="IPR012902">
    <property type="entry name" value="N_methyl_site"/>
</dbReference>
<accession>A0A517YUK7</accession>
<sequence>MIRNINNIKRNAGFSLMELLVVVGIVGVIMGIAFTGYIGMLNQASSSQMKNTMGALNAVAAKYELKTKKPIDTFAGMGRRASWWDRTADASVKIRKNVVKLPEHPKNHEDFLRGNLTPEEKIENASQNTEYFDNNAKCELANLLSERFVWQVLRMPETKDMVNNAAKHFLVDIDVDEETGDGFLEIRDPWNQCVLYVFEPHQRNTEGINLYWLPNRSNPYFASAGPDGYWGIDPNSPAFESLSGDEKLLARKLSSDNIYSFELDKAAN</sequence>
<dbReference type="InterPro" id="IPR045584">
    <property type="entry name" value="Pilin-like"/>
</dbReference>
<protein>
    <recommendedName>
        <fullName evidence="4">Type II secretion system protein</fullName>
    </recommendedName>
</protein>
<gene>
    <name evidence="2" type="ORF">KS4_19890</name>
</gene>
<keyword evidence="1" id="KW-0812">Transmembrane</keyword>
<reference evidence="2 3" key="1">
    <citation type="submission" date="2019-02" db="EMBL/GenBank/DDBJ databases">
        <title>Deep-cultivation of Planctomycetes and their phenomic and genomic characterization uncovers novel biology.</title>
        <authorList>
            <person name="Wiegand S."/>
            <person name="Jogler M."/>
            <person name="Boedeker C."/>
            <person name="Pinto D."/>
            <person name="Vollmers J."/>
            <person name="Rivas-Marin E."/>
            <person name="Kohn T."/>
            <person name="Peeters S.H."/>
            <person name="Heuer A."/>
            <person name="Rast P."/>
            <person name="Oberbeckmann S."/>
            <person name="Bunk B."/>
            <person name="Jeske O."/>
            <person name="Meyerdierks A."/>
            <person name="Storesund J.E."/>
            <person name="Kallscheuer N."/>
            <person name="Luecker S."/>
            <person name="Lage O.M."/>
            <person name="Pohl T."/>
            <person name="Merkel B.J."/>
            <person name="Hornburger P."/>
            <person name="Mueller R.-W."/>
            <person name="Bruemmer F."/>
            <person name="Labrenz M."/>
            <person name="Spormann A.M."/>
            <person name="Op den Camp H."/>
            <person name="Overmann J."/>
            <person name="Amann R."/>
            <person name="Jetten M.S.M."/>
            <person name="Mascher T."/>
            <person name="Medema M.H."/>
            <person name="Devos D.P."/>
            <person name="Kaster A.-K."/>
            <person name="Ovreas L."/>
            <person name="Rohde M."/>
            <person name="Galperin M.Y."/>
            <person name="Jogler C."/>
        </authorList>
    </citation>
    <scope>NUCLEOTIDE SEQUENCE [LARGE SCALE GENOMIC DNA]</scope>
    <source>
        <strain evidence="2 3">KS4</strain>
    </source>
</reference>
<dbReference type="Pfam" id="PF07963">
    <property type="entry name" value="N_methyl"/>
    <property type="match status" value="1"/>
</dbReference>
<dbReference type="SUPFAM" id="SSF54523">
    <property type="entry name" value="Pili subunits"/>
    <property type="match status" value="1"/>
</dbReference>
<proteinExistence type="predicted"/>
<dbReference type="KEGG" id="pcor:KS4_19890"/>
<dbReference type="NCBIfam" id="TIGR02532">
    <property type="entry name" value="IV_pilin_GFxxxE"/>
    <property type="match status" value="1"/>
</dbReference>
<dbReference type="AlphaFoldDB" id="A0A517YUK7"/>
<dbReference type="Proteomes" id="UP000317369">
    <property type="component" value="Chromosome"/>
</dbReference>
<dbReference type="RefSeq" id="WP_145077372.1">
    <property type="nucleotide sequence ID" value="NZ_CP036425.1"/>
</dbReference>
<keyword evidence="3" id="KW-1185">Reference proteome</keyword>
<evidence type="ECO:0008006" key="4">
    <source>
        <dbReference type="Google" id="ProtNLM"/>
    </source>
</evidence>
<evidence type="ECO:0000313" key="3">
    <source>
        <dbReference type="Proteomes" id="UP000317369"/>
    </source>
</evidence>
<name>A0A517YUK7_9BACT</name>
<evidence type="ECO:0000313" key="2">
    <source>
        <dbReference type="EMBL" id="QDU33929.1"/>
    </source>
</evidence>
<evidence type="ECO:0000256" key="1">
    <source>
        <dbReference type="SAM" id="Phobius"/>
    </source>
</evidence>
<organism evidence="2 3">
    <name type="scientific">Poriferisphaera corsica</name>
    <dbReference type="NCBI Taxonomy" id="2528020"/>
    <lineage>
        <taxon>Bacteria</taxon>
        <taxon>Pseudomonadati</taxon>
        <taxon>Planctomycetota</taxon>
        <taxon>Phycisphaerae</taxon>
        <taxon>Phycisphaerales</taxon>
        <taxon>Phycisphaeraceae</taxon>
        <taxon>Poriferisphaera</taxon>
    </lineage>
</organism>
<keyword evidence="1" id="KW-1133">Transmembrane helix</keyword>